<dbReference type="OrthoDB" id="1950454at2"/>
<dbReference type="RefSeq" id="WP_126997890.1">
    <property type="nucleotide sequence ID" value="NZ_JBNPXW010000005.1"/>
</dbReference>
<dbReference type="InterPro" id="IPR010451">
    <property type="entry name" value="Acetoacetate_decarboxylase"/>
</dbReference>
<gene>
    <name evidence="1" type="ORF">EJ913_11565</name>
</gene>
<dbReference type="InterPro" id="IPR023375">
    <property type="entry name" value="ADC_dom_sf"/>
</dbReference>
<organism evidence="1 2">
    <name type="scientific">Azospirillum doebereinerae</name>
    <dbReference type="NCBI Taxonomy" id="92933"/>
    <lineage>
        <taxon>Bacteria</taxon>
        <taxon>Pseudomonadati</taxon>
        <taxon>Pseudomonadota</taxon>
        <taxon>Alphaproteobacteria</taxon>
        <taxon>Rhodospirillales</taxon>
        <taxon>Azospirillaceae</taxon>
        <taxon>Azospirillum</taxon>
    </lineage>
</organism>
<dbReference type="SUPFAM" id="SSF160104">
    <property type="entry name" value="Acetoacetate decarboxylase-like"/>
    <property type="match status" value="1"/>
</dbReference>
<evidence type="ECO:0000313" key="1">
    <source>
        <dbReference type="EMBL" id="RUQ72183.1"/>
    </source>
</evidence>
<evidence type="ECO:0000313" key="2">
    <source>
        <dbReference type="Proteomes" id="UP000280346"/>
    </source>
</evidence>
<dbReference type="Proteomes" id="UP000280346">
    <property type="component" value="Unassembled WGS sequence"/>
</dbReference>
<dbReference type="AlphaFoldDB" id="A0A3S0V712"/>
<dbReference type="GO" id="GO:0016829">
    <property type="term" value="F:lyase activity"/>
    <property type="evidence" value="ECO:0007669"/>
    <property type="project" value="InterPro"/>
</dbReference>
<comment type="caution">
    <text evidence="1">The sequence shown here is derived from an EMBL/GenBank/DDBJ whole genome shotgun (WGS) entry which is preliminary data.</text>
</comment>
<dbReference type="EMBL" id="RZIJ01000007">
    <property type="protein sequence ID" value="RUQ72183.1"/>
    <property type="molecule type" value="Genomic_DNA"/>
</dbReference>
<sequence length="267" mass="29456">MLTGFSVPLSPTGGSSLAPTPPWHFVGNFLVVEYWADPEAVRAVLPPGLEPGEDPGKCAVFFSDNQYASDGGLELADPAVGQYMEAFIAVSATWEGKPAGACPYIFVDNDNSMMRGQIQGMPKQIGTIRMTRSFAIPSKAAPTAGQGGLFAGTLTHRDRRLIEATIRLEEETAELPNRMLQRMINMRYFPTLTQGRQNRPAVHELVRQRVRDTAMSPVWRGPATLEFGRSPWSEIGDLAPLRVGHGYRYTFAMTVDDLLTVRDLRQD</sequence>
<dbReference type="Gene3D" id="2.40.400.10">
    <property type="entry name" value="Acetoacetate decarboxylase-like"/>
    <property type="match status" value="1"/>
</dbReference>
<keyword evidence="2" id="KW-1185">Reference proteome</keyword>
<dbReference type="Pfam" id="PF06314">
    <property type="entry name" value="ADC"/>
    <property type="match status" value="1"/>
</dbReference>
<proteinExistence type="predicted"/>
<protein>
    <submittedName>
        <fullName evidence="1">Acetoacetate decarboxylase</fullName>
    </submittedName>
</protein>
<accession>A0A3S0V712</accession>
<reference evidence="1 2" key="1">
    <citation type="submission" date="2018-12" db="EMBL/GenBank/DDBJ databases">
        <authorList>
            <person name="Yang Y."/>
        </authorList>
    </citation>
    <scope>NUCLEOTIDE SEQUENCE [LARGE SCALE GENOMIC DNA]</scope>
    <source>
        <strain evidence="1 2">GSF71</strain>
    </source>
</reference>
<name>A0A3S0V712_9PROT</name>